<keyword evidence="5" id="KW-1185">Reference proteome</keyword>
<evidence type="ECO:0000313" key="5">
    <source>
        <dbReference type="Proteomes" id="UP000648187"/>
    </source>
</evidence>
<proteinExistence type="predicted"/>
<keyword evidence="3" id="KW-0732">Signal</keyword>
<dbReference type="EMBL" id="JACKWZ010000004">
    <property type="protein sequence ID" value="KAF9424199.1"/>
    <property type="molecule type" value="Genomic_DNA"/>
</dbReference>
<evidence type="ECO:0000256" key="3">
    <source>
        <dbReference type="SAM" id="SignalP"/>
    </source>
</evidence>
<feature type="chain" id="PRO_5032674479" evidence="3">
    <location>
        <begin position="27"/>
        <end position="632"/>
    </location>
</feature>
<evidence type="ECO:0000313" key="4">
    <source>
        <dbReference type="EMBL" id="KAF9424199.1"/>
    </source>
</evidence>
<dbReference type="AlphaFoldDB" id="A0A835GS16"/>
<feature type="signal peptide" evidence="3">
    <location>
        <begin position="1"/>
        <end position="26"/>
    </location>
</feature>
<evidence type="ECO:0000256" key="2">
    <source>
        <dbReference type="SAM" id="Phobius"/>
    </source>
</evidence>
<accession>A0A835GS16</accession>
<organism evidence="4 5">
    <name type="scientific">Spodoptera exigua</name>
    <name type="common">Beet armyworm</name>
    <name type="synonym">Noctua fulgens</name>
    <dbReference type="NCBI Taxonomy" id="7107"/>
    <lineage>
        <taxon>Eukaryota</taxon>
        <taxon>Metazoa</taxon>
        <taxon>Ecdysozoa</taxon>
        <taxon>Arthropoda</taxon>
        <taxon>Hexapoda</taxon>
        <taxon>Insecta</taxon>
        <taxon>Pterygota</taxon>
        <taxon>Neoptera</taxon>
        <taxon>Endopterygota</taxon>
        <taxon>Lepidoptera</taxon>
        <taxon>Glossata</taxon>
        <taxon>Ditrysia</taxon>
        <taxon>Noctuoidea</taxon>
        <taxon>Noctuidae</taxon>
        <taxon>Amphipyrinae</taxon>
        <taxon>Spodoptera</taxon>
    </lineage>
</organism>
<feature type="region of interest" description="Disordered" evidence="1">
    <location>
        <begin position="383"/>
        <end position="424"/>
    </location>
</feature>
<keyword evidence="2" id="KW-1133">Transmembrane helix</keyword>
<comment type="caution">
    <text evidence="4">The sequence shown here is derived from an EMBL/GenBank/DDBJ whole genome shotgun (WGS) entry which is preliminary data.</text>
</comment>
<gene>
    <name evidence="4" type="ORF">HW555_000592</name>
</gene>
<keyword evidence="2" id="KW-0472">Membrane</keyword>
<feature type="transmembrane region" description="Helical" evidence="2">
    <location>
        <begin position="501"/>
        <end position="527"/>
    </location>
</feature>
<evidence type="ECO:0000256" key="1">
    <source>
        <dbReference type="SAM" id="MobiDB-lite"/>
    </source>
</evidence>
<feature type="region of interest" description="Disordered" evidence="1">
    <location>
        <begin position="170"/>
        <end position="201"/>
    </location>
</feature>
<dbReference type="Proteomes" id="UP000648187">
    <property type="component" value="Unassembled WGS sequence"/>
</dbReference>
<protein>
    <submittedName>
        <fullName evidence="4">Uncharacterized protein</fullName>
    </submittedName>
</protein>
<keyword evidence="2" id="KW-0812">Transmembrane</keyword>
<sequence>MTRRKSVCSKWTLVLLVVIVCPSVYSRPQDEVSASTTIKALNEKTTNAPIRYKNNNLSSNSFKLASKVISFVNTPSTDERNVNININNESNPSNIKLARNRTSRLIRTNSEERKNKYKPKPLDRIEDETHDRKKPAIRKVITKWRDKTKLNDLNFSYETSTLDPNVKSTTKTIGNSLKDDTSTENSSEMNAKRYTRPPNDMYDDPYYNDNNNMMYNNNPRPHYSYPDESQHVVYTPNIQVINTPRPRPTRPPHYHTNIPTPTPIITNLGYPKPWTQQVTRKTTTQRPFYNTRPTNYEYNNHVQNYGGNNYEVSTFEPTNSYTDRIVIRPEEYSPHAEDCPTIYLTLNNTFQGQAKEACPDLNIAVNTNVINKNVVIESEEESDSLFPGGFGLGLGDDSGTDSSKDEDYFESDENQEGNTESASIEGTELANYHSANSVIKPESAESSFGAASSPSSAIIAPGGGGDSDDDLFSFSSLVDFFRPALDALGWLATINPLSIGFFPLILAPLGLLFAGSGFAALFAPWFLPYAREAPKVIHVYKPEWRWDDDLKTWQLHSFPNNRRLVPDMSEARVNKGNEKTGDLKPTLFSRVKEWMKNVTNILRENHNRRIVSNARKTKRKKREAWTRRLKNM</sequence>
<reference evidence="4" key="1">
    <citation type="submission" date="2020-08" db="EMBL/GenBank/DDBJ databases">
        <title>Spodoptera exigua strain:BAW_Kor-Di-RS1 Genome sequencing and assembly.</title>
        <authorList>
            <person name="Kim J."/>
            <person name="Nam H.Y."/>
            <person name="Kwon M."/>
            <person name="Choi J.H."/>
            <person name="Cho S.R."/>
            <person name="Kim G.-H."/>
        </authorList>
    </citation>
    <scope>NUCLEOTIDE SEQUENCE</scope>
    <source>
        <strain evidence="4">BAW_Kor-Di-RS1</strain>
        <tissue evidence="4">Whole-body</tissue>
    </source>
</reference>
<name>A0A835GS16_SPOEX</name>